<evidence type="ECO:0000256" key="2">
    <source>
        <dbReference type="ARBA" id="ARBA00022723"/>
    </source>
</evidence>
<dbReference type="EC" id="3.5.4.5" evidence="6"/>
<dbReference type="PROSITE" id="PS00903">
    <property type="entry name" value="CYT_DCMP_DEAMINASES_1"/>
    <property type="match status" value="1"/>
</dbReference>
<comment type="similarity">
    <text evidence="1">Belongs to the cytidine and deoxycytidylate deaminase family.</text>
</comment>
<name>A0ABY6ME86_9BACT</name>
<dbReference type="SUPFAM" id="SSF53927">
    <property type="entry name" value="Cytidine deaminase-like"/>
    <property type="match status" value="1"/>
</dbReference>
<dbReference type="CDD" id="cd01283">
    <property type="entry name" value="cytidine_deaminase"/>
    <property type="match status" value="1"/>
</dbReference>
<dbReference type="InterPro" id="IPR016192">
    <property type="entry name" value="APOBEC/CMP_deaminase_Zn-bd"/>
</dbReference>
<dbReference type="PANTHER" id="PTHR11644">
    <property type="entry name" value="CYTIDINE DEAMINASE"/>
    <property type="match status" value="1"/>
</dbReference>
<dbReference type="InterPro" id="IPR050202">
    <property type="entry name" value="Cyt/Deoxycyt_deaminase"/>
</dbReference>
<dbReference type="NCBIfam" id="NF004064">
    <property type="entry name" value="PRK05578.1"/>
    <property type="match status" value="1"/>
</dbReference>
<gene>
    <name evidence="6" type="ORF">OM944_11115</name>
</gene>
<keyword evidence="4" id="KW-0862">Zinc</keyword>
<dbReference type="InterPro" id="IPR016193">
    <property type="entry name" value="Cytidine_deaminase-like"/>
</dbReference>
<protein>
    <submittedName>
        <fullName evidence="6">Cytidine deaminase</fullName>
        <ecNumber evidence="6">3.5.4.5</ecNumber>
    </submittedName>
</protein>
<keyword evidence="7" id="KW-1185">Reference proteome</keyword>
<evidence type="ECO:0000256" key="4">
    <source>
        <dbReference type="ARBA" id="ARBA00022833"/>
    </source>
</evidence>
<feature type="domain" description="CMP/dCMP-type deaminase" evidence="5">
    <location>
        <begin position="21"/>
        <end position="158"/>
    </location>
</feature>
<sequence>MSKKIRFQAEFEELSWEELSTEEQQLMMRARRISETAYAPYSAFQVGAALRLESGEILQSSNQENVSFPVGTCAERLVLGYAGANFSGVAVKQLAIAARRRGDEVWAKVSPCGMCRQAINETEMRFGSPISLLLQQANGDILRFNGIQSLLPFKFDDLNA</sequence>
<evidence type="ECO:0000313" key="6">
    <source>
        <dbReference type="EMBL" id="UZD21220.1"/>
    </source>
</evidence>
<evidence type="ECO:0000313" key="7">
    <source>
        <dbReference type="Proteomes" id="UP001163156"/>
    </source>
</evidence>
<dbReference type="InterPro" id="IPR002125">
    <property type="entry name" value="CMP_dCMP_dom"/>
</dbReference>
<dbReference type="EMBL" id="CP110226">
    <property type="protein sequence ID" value="UZD21220.1"/>
    <property type="molecule type" value="Genomic_DNA"/>
</dbReference>
<keyword evidence="3 6" id="KW-0378">Hydrolase</keyword>
<keyword evidence="2" id="KW-0479">Metal-binding</keyword>
<dbReference type="Gene3D" id="3.40.140.10">
    <property type="entry name" value="Cytidine Deaminase, domain 2"/>
    <property type="match status" value="1"/>
</dbReference>
<evidence type="ECO:0000256" key="3">
    <source>
        <dbReference type="ARBA" id="ARBA00022801"/>
    </source>
</evidence>
<reference evidence="6" key="1">
    <citation type="submission" date="2022-10" db="EMBL/GenBank/DDBJ databases">
        <title>Algoriphagus sp. a novel bacteria isolate from halophytes salicornia europaea.</title>
        <authorList>
            <person name="Peng Y."/>
            <person name="Jiang L."/>
            <person name="Lee J."/>
        </authorList>
    </citation>
    <scope>NUCLEOTIDE SEQUENCE</scope>
    <source>
        <strain evidence="6">TR-M5</strain>
    </source>
</reference>
<dbReference type="GO" id="GO:0004126">
    <property type="term" value="F:cytidine deaminase activity"/>
    <property type="evidence" value="ECO:0007669"/>
    <property type="project" value="UniProtKB-EC"/>
</dbReference>
<accession>A0ABY6ME86</accession>
<dbReference type="Pfam" id="PF00383">
    <property type="entry name" value="dCMP_cyt_deam_1"/>
    <property type="match status" value="1"/>
</dbReference>
<dbReference type="PROSITE" id="PS51747">
    <property type="entry name" value="CYT_DCMP_DEAMINASES_2"/>
    <property type="match status" value="1"/>
</dbReference>
<dbReference type="RefSeq" id="WP_264807693.1">
    <property type="nucleotide sequence ID" value="NZ_CP110226.1"/>
</dbReference>
<evidence type="ECO:0000256" key="1">
    <source>
        <dbReference type="ARBA" id="ARBA00006576"/>
    </source>
</evidence>
<proteinExistence type="inferred from homology"/>
<organism evidence="6 7">
    <name type="scientific">Algoriphagus halophytocola</name>
    <dbReference type="NCBI Taxonomy" id="2991499"/>
    <lineage>
        <taxon>Bacteria</taxon>
        <taxon>Pseudomonadati</taxon>
        <taxon>Bacteroidota</taxon>
        <taxon>Cytophagia</taxon>
        <taxon>Cytophagales</taxon>
        <taxon>Cyclobacteriaceae</taxon>
        <taxon>Algoriphagus</taxon>
    </lineage>
</organism>
<dbReference type="PANTHER" id="PTHR11644:SF2">
    <property type="entry name" value="CYTIDINE DEAMINASE"/>
    <property type="match status" value="1"/>
</dbReference>
<evidence type="ECO:0000259" key="5">
    <source>
        <dbReference type="PROSITE" id="PS51747"/>
    </source>
</evidence>
<dbReference type="Proteomes" id="UP001163156">
    <property type="component" value="Chromosome"/>
</dbReference>